<dbReference type="Proteomes" id="UP001596439">
    <property type="component" value="Unassembled WGS sequence"/>
</dbReference>
<dbReference type="RefSeq" id="WP_214786462.1">
    <property type="nucleotide sequence ID" value="NZ_JANIEL010000007.1"/>
</dbReference>
<evidence type="ECO:0000313" key="4">
    <source>
        <dbReference type="Proteomes" id="UP001596439"/>
    </source>
</evidence>
<keyword evidence="1" id="KW-0812">Transmembrane</keyword>
<keyword evidence="4" id="KW-1185">Reference proteome</keyword>
<protein>
    <submittedName>
        <fullName evidence="3">Lasso peptide biosynthesis B2 protein</fullName>
    </submittedName>
</protein>
<sequence>MKPRRSVQEYVLAFEAFCLLGIARACILFLPFPFVSNGLGTDNPIQIREKNEHRMLNVKLAIARASRHTPWTSNCLAQSLTAAWMLGRRQISSSTYLGVKRDDNGSMIAHSWTVSGEQFITGKKGHESFHVTQTFYR</sequence>
<dbReference type="EMBL" id="JBHTCE010000001">
    <property type="protein sequence ID" value="MFC7388884.1"/>
    <property type="molecule type" value="Genomic_DNA"/>
</dbReference>
<dbReference type="NCBIfam" id="NF033537">
    <property type="entry name" value="lasso_biosyn_B2"/>
    <property type="match status" value="1"/>
</dbReference>
<gene>
    <name evidence="3" type="ORF">ACFQO8_01935</name>
</gene>
<feature type="transmembrane region" description="Helical" evidence="1">
    <location>
        <begin position="12"/>
        <end position="34"/>
    </location>
</feature>
<proteinExistence type="predicted"/>
<feature type="domain" description="Microcin J25-processing protein McjB C-terminal" evidence="2">
    <location>
        <begin position="47"/>
        <end position="133"/>
    </location>
</feature>
<evidence type="ECO:0000313" key="3">
    <source>
        <dbReference type="EMBL" id="MFC7388884.1"/>
    </source>
</evidence>
<keyword evidence="1" id="KW-1133">Transmembrane helix</keyword>
<dbReference type="Pfam" id="PF13471">
    <property type="entry name" value="Transglut_core3"/>
    <property type="match status" value="1"/>
</dbReference>
<accession>A0ABW2PHN7</accession>
<dbReference type="InterPro" id="IPR032708">
    <property type="entry name" value="McjB_C"/>
</dbReference>
<evidence type="ECO:0000256" key="1">
    <source>
        <dbReference type="SAM" id="Phobius"/>
    </source>
</evidence>
<dbReference type="InterPro" id="IPR053521">
    <property type="entry name" value="McjB-like"/>
</dbReference>
<organism evidence="3 4">
    <name type="scientific">Exiguobacterium aestuarii</name>
    <dbReference type="NCBI Taxonomy" id="273527"/>
    <lineage>
        <taxon>Bacteria</taxon>
        <taxon>Bacillati</taxon>
        <taxon>Bacillota</taxon>
        <taxon>Bacilli</taxon>
        <taxon>Bacillales</taxon>
        <taxon>Bacillales Family XII. Incertae Sedis</taxon>
        <taxon>Exiguobacterium</taxon>
    </lineage>
</organism>
<reference evidence="4" key="1">
    <citation type="journal article" date="2019" name="Int. J. Syst. Evol. Microbiol.">
        <title>The Global Catalogue of Microorganisms (GCM) 10K type strain sequencing project: providing services to taxonomists for standard genome sequencing and annotation.</title>
        <authorList>
            <consortium name="The Broad Institute Genomics Platform"/>
            <consortium name="The Broad Institute Genome Sequencing Center for Infectious Disease"/>
            <person name="Wu L."/>
            <person name="Ma J."/>
        </authorList>
    </citation>
    <scope>NUCLEOTIDE SEQUENCE [LARGE SCALE GENOMIC DNA]</scope>
    <source>
        <strain evidence="4">CCUG 55590</strain>
    </source>
</reference>
<name>A0ABW2PHN7_9BACL</name>
<evidence type="ECO:0000259" key="2">
    <source>
        <dbReference type="Pfam" id="PF13471"/>
    </source>
</evidence>
<comment type="caution">
    <text evidence="3">The sequence shown here is derived from an EMBL/GenBank/DDBJ whole genome shotgun (WGS) entry which is preliminary data.</text>
</comment>
<keyword evidence="1" id="KW-0472">Membrane</keyword>